<keyword evidence="7" id="KW-0479">Metal-binding</keyword>
<feature type="domain" description="SET" evidence="12">
    <location>
        <begin position="609"/>
        <end position="741"/>
    </location>
</feature>
<keyword evidence="3" id="KW-0158">Chromosome</keyword>
<dbReference type="PANTHER" id="PTHR22884">
    <property type="entry name" value="SET DOMAIN PROTEINS"/>
    <property type="match status" value="1"/>
</dbReference>
<dbReference type="InterPro" id="IPR013083">
    <property type="entry name" value="Znf_RING/FYVE/PHD"/>
</dbReference>
<evidence type="ECO:0000256" key="7">
    <source>
        <dbReference type="ARBA" id="ARBA00022723"/>
    </source>
</evidence>
<dbReference type="GO" id="GO:0005634">
    <property type="term" value="C:nucleus"/>
    <property type="evidence" value="ECO:0007669"/>
    <property type="project" value="UniProtKB-SubCell"/>
</dbReference>
<protein>
    <submittedName>
        <fullName evidence="15">Histone-lysine N-methyltransferase</fullName>
    </submittedName>
</protein>
<comment type="subcellular location">
    <subcellularLocation>
        <location evidence="2">Chromosome</location>
    </subcellularLocation>
    <subcellularLocation>
        <location evidence="1">Nucleus</location>
    </subcellularLocation>
</comment>
<dbReference type="SUPFAM" id="SSF57903">
    <property type="entry name" value="FYVE/PHD zinc finger"/>
    <property type="match status" value="1"/>
</dbReference>
<dbReference type="Gene3D" id="3.30.40.10">
    <property type="entry name" value="Zinc/RING finger domain, C3HC4 (zinc finger)"/>
    <property type="match status" value="1"/>
</dbReference>
<dbReference type="InterPro" id="IPR001965">
    <property type="entry name" value="Znf_PHD"/>
</dbReference>
<evidence type="ECO:0000256" key="3">
    <source>
        <dbReference type="ARBA" id="ARBA00022454"/>
    </source>
</evidence>
<evidence type="ECO:0000256" key="4">
    <source>
        <dbReference type="ARBA" id="ARBA00022603"/>
    </source>
</evidence>
<keyword evidence="10" id="KW-0539">Nucleus</keyword>
<evidence type="ECO:0000256" key="1">
    <source>
        <dbReference type="ARBA" id="ARBA00004123"/>
    </source>
</evidence>
<evidence type="ECO:0000259" key="13">
    <source>
        <dbReference type="PROSITE" id="PS51215"/>
    </source>
</evidence>
<dbReference type="Pfam" id="PF00856">
    <property type="entry name" value="SET"/>
    <property type="match status" value="1"/>
</dbReference>
<sequence>MSDPVVDSFRAMIGMVRCAPAHYFDKLDLLLPEPSFPPSPLSSPHSETNKENGIELETIQNSDVERRGRSKKARARGTISDTTDLNCNATKDGRRHSQPTTPTTTIHLANEKGTKNGMLAKVHRFCSNIDLKVESNIKHKPAPKITTRTRMKNEAYGKTNSGAQCISGRTRTVQLTGVSGDASANYVNICYKIRDSSAESVATSSASRDSSTENVSDHGKKSKCFVCREAGNQKLLQCSKKYPGGGICSTRFHDDCLKTYNAGDFNADYVCELFDIKGEDTFVCPLHHCDLCYFERKKCTAVTGAMIQCSKCYRAFHEVCRPAGGVVKQEKCLLTGEDSSKIEVKLQTTICHVHSREEHAKIISNSRSHLPFCCECEEKGKEALLKCSQCIRSYHQRCRTVDLIEGNRYPPEKPICEGCIHGESLRIGQHVIAKFQNTFYAGTCVTLDEYPEHCASADKYGKHLGEPGFVALTWAGCHNLFSLLPARTLVPMFQGSFHLIGKRMSDRDHYNAWLEMDQNIVIPRPERETVQDRYTKVKTSVYHKDCQKPRLNSVDESDVMCDCMESEPDRCGPGSKCTNRAVHQECPESCEKRPGGCQNRSLSRRETNPNIVVMKTKGKGDGVFAKRRIPKDSFIAEYAGEIISLREKNRRIALSAKSKNDEEKHYMMALDNHRVIDCKKKGNVARFLNHSCDPNCKVDTLDVVVASNKQGKSTFVKYDKRVRITTIKEIEPEPNVSVLYDIPDSKQMTFQNHYFPVHGIEQVEPNPFIDEASKQTYIDKIKSKATIPSVPRDEEVEEELVLFTPRKPGDELVRMIITCFI</sequence>
<evidence type="ECO:0000256" key="8">
    <source>
        <dbReference type="ARBA" id="ARBA00022771"/>
    </source>
</evidence>
<dbReference type="InterPro" id="IPR001214">
    <property type="entry name" value="SET_dom"/>
</dbReference>
<dbReference type="InterPro" id="IPR046341">
    <property type="entry name" value="SET_dom_sf"/>
</dbReference>
<keyword evidence="8" id="KW-0863">Zinc-finger</keyword>
<organism evidence="14 15">
    <name type="scientific">Heterorhabditis bacteriophora</name>
    <name type="common">Entomopathogenic nematode worm</name>
    <dbReference type="NCBI Taxonomy" id="37862"/>
    <lineage>
        <taxon>Eukaryota</taxon>
        <taxon>Metazoa</taxon>
        <taxon>Ecdysozoa</taxon>
        <taxon>Nematoda</taxon>
        <taxon>Chromadorea</taxon>
        <taxon>Rhabditida</taxon>
        <taxon>Rhabditina</taxon>
        <taxon>Rhabditomorpha</taxon>
        <taxon>Strongyloidea</taxon>
        <taxon>Heterorhabditidae</taxon>
        <taxon>Heterorhabditis</taxon>
    </lineage>
</organism>
<keyword evidence="4" id="KW-0489">Methyltransferase</keyword>
<keyword evidence="5" id="KW-0808">Transferase</keyword>
<dbReference type="SMART" id="SM00249">
    <property type="entry name" value="PHD"/>
    <property type="match status" value="3"/>
</dbReference>
<evidence type="ECO:0000259" key="12">
    <source>
        <dbReference type="PROSITE" id="PS50280"/>
    </source>
</evidence>
<dbReference type="PROSITE" id="PS51215">
    <property type="entry name" value="AWS"/>
    <property type="match status" value="1"/>
</dbReference>
<feature type="domain" description="AWS" evidence="13">
    <location>
        <begin position="556"/>
        <end position="606"/>
    </location>
</feature>
<dbReference type="InterPro" id="IPR006560">
    <property type="entry name" value="AWS_dom"/>
</dbReference>
<dbReference type="GO" id="GO:0042054">
    <property type="term" value="F:histone methyltransferase activity"/>
    <property type="evidence" value="ECO:0007669"/>
    <property type="project" value="InterPro"/>
</dbReference>
<keyword evidence="9" id="KW-0862">Zinc</keyword>
<reference evidence="15" key="1">
    <citation type="submission" date="2016-11" db="UniProtKB">
        <authorList>
            <consortium name="WormBaseParasite"/>
        </authorList>
    </citation>
    <scope>IDENTIFICATION</scope>
</reference>
<dbReference type="SUPFAM" id="SSF82199">
    <property type="entry name" value="SET domain"/>
    <property type="match status" value="1"/>
</dbReference>
<evidence type="ECO:0000256" key="10">
    <source>
        <dbReference type="ARBA" id="ARBA00023242"/>
    </source>
</evidence>
<accession>A0A1I7XFK3</accession>
<feature type="compositionally biased region" description="Polar residues" evidence="11">
    <location>
        <begin position="79"/>
        <end position="89"/>
    </location>
</feature>
<dbReference type="InterPro" id="IPR050777">
    <property type="entry name" value="SET2_Histone-Lys_MeTrsfase"/>
</dbReference>
<dbReference type="GO" id="GO:0032259">
    <property type="term" value="P:methylation"/>
    <property type="evidence" value="ECO:0007669"/>
    <property type="project" value="UniProtKB-KW"/>
</dbReference>
<proteinExistence type="predicted"/>
<dbReference type="PROSITE" id="PS50280">
    <property type="entry name" value="SET"/>
    <property type="match status" value="1"/>
</dbReference>
<keyword evidence="6" id="KW-0949">S-adenosyl-L-methionine</keyword>
<dbReference type="GO" id="GO:0008270">
    <property type="term" value="F:zinc ion binding"/>
    <property type="evidence" value="ECO:0007669"/>
    <property type="project" value="UniProtKB-KW"/>
</dbReference>
<dbReference type="InterPro" id="IPR055198">
    <property type="entry name" value="NSD_PHD"/>
</dbReference>
<evidence type="ECO:0000256" key="6">
    <source>
        <dbReference type="ARBA" id="ARBA00022691"/>
    </source>
</evidence>
<keyword evidence="14" id="KW-1185">Reference proteome</keyword>
<dbReference type="Proteomes" id="UP000095283">
    <property type="component" value="Unplaced"/>
</dbReference>
<dbReference type="InterPro" id="IPR011011">
    <property type="entry name" value="Znf_FYVE_PHD"/>
</dbReference>
<evidence type="ECO:0000256" key="11">
    <source>
        <dbReference type="SAM" id="MobiDB-lite"/>
    </source>
</evidence>
<dbReference type="Pfam" id="PF22908">
    <property type="entry name" value="PHD_NSD"/>
    <property type="match status" value="1"/>
</dbReference>
<evidence type="ECO:0000256" key="2">
    <source>
        <dbReference type="ARBA" id="ARBA00004286"/>
    </source>
</evidence>
<dbReference type="WBParaSite" id="Hba_16257">
    <property type="protein sequence ID" value="Hba_16257"/>
    <property type="gene ID" value="Hba_16257"/>
</dbReference>
<evidence type="ECO:0000313" key="15">
    <source>
        <dbReference type="WBParaSite" id="Hba_16257"/>
    </source>
</evidence>
<feature type="region of interest" description="Disordered" evidence="11">
    <location>
        <begin position="35"/>
        <end position="104"/>
    </location>
</feature>
<evidence type="ECO:0000256" key="9">
    <source>
        <dbReference type="ARBA" id="ARBA00022833"/>
    </source>
</evidence>
<dbReference type="SMART" id="SM00317">
    <property type="entry name" value="SET"/>
    <property type="match status" value="1"/>
</dbReference>
<dbReference type="GO" id="GO:0005694">
    <property type="term" value="C:chromosome"/>
    <property type="evidence" value="ECO:0007669"/>
    <property type="project" value="UniProtKB-SubCell"/>
</dbReference>
<evidence type="ECO:0000256" key="5">
    <source>
        <dbReference type="ARBA" id="ARBA00022679"/>
    </source>
</evidence>
<evidence type="ECO:0000313" key="14">
    <source>
        <dbReference type="Proteomes" id="UP000095283"/>
    </source>
</evidence>
<name>A0A1I7XFK3_HETBA</name>
<dbReference type="Gene3D" id="2.170.270.10">
    <property type="entry name" value="SET domain"/>
    <property type="match status" value="1"/>
</dbReference>
<dbReference type="AlphaFoldDB" id="A0A1I7XFK3"/>